<protein>
    <submittedName>
        <fullName evidence="2">Uncharacterized protein</fullName>
    </submittedName>
</protein>
<reference evidence="2" key="2">
    <citation type="journal article" date="2015" name="Data Brief">
        <title>Shoot transcriptome of the giant reed, Arundo donax.</title>
        <authorList>
            <person name="Barrero R.A."/>
            <person name="Guerrero F.D."/>
            <person name="Moolhuijzen P."/>
            <person name="Goolsby J.A."/>
            <person name="Tidwell J."/>
            <person name="Bellgard S.E."/>
            <person name="Bellgard M.I."/>
        </authorList>
    </citation>
    <scope>NUCLEOTIDE SEQUENCE</scope>
    <source>
        <tissue evidence="2">Shoot tissue taken approximately 20 cm above the soil surface</tissue>
    </source>
</reference>
<evidence type="ECO:0000256" key="1">
    <source>
        <dbReference type="SAM" id="Phobius"/>
    </source>
</evidence>
<feature type="transmembrane region" description="Helical" evidence="1">
    <location>
        <begin position="6"/>
        <end position="28"/>
    </location>
</feature>
<evidence type="ECO:0000313" key="2">
    <source>
        <dbReference type="EMBL" id="JAE16578.1"/>
    </source>
</evidence>
<sequence length="29" mass="3675">MTSWSVIFLFIYAVKLKFSYMFPVYFFWL</sequence>
<accession>A0A0A9G7F3</accession>
<reference evidence="2" key="1">
    <citation type="submission" date="2014-09" db="EMBL/GenBank/DDBJ databases">
        <authorList>
            <person name="Magalhaes I.L.F."/>
            <person name="Oliveira U."/>
            <person name="Santos F.R."/>
            <person name="Vidigal T.H.D.A."/>
            <person name="Brescovit A.D."/>
            <person name="Santos A.J."/>
        </authorList>
    </citation>
    <scope>NUCLEOTIDE SEQUENCE</scope>
    <source>
        <tissue evidence="2">Shoot tissue taken approximately 20 cm above the soil surface</tissue>
    </source>
</reference>
<keyword evidence="1" id="KW-0812">Transmembrane</keyword>
<dbReference type="EMBL" id="GBRH01181318">
    <property type="protein sequence ID" value="JAE16578.1"/>
    <property type="molecule type" value="Transcribed_RNA"/>
</dbReference>
<proteinExistence type="predicted"/>
<name>A0A0A9G7F3_ARUDO</name>
<keyword evidence="1" id="KW-1133">Transmembrane helix</keyword>
<dbReference type="AlphaFoldDB" id="A0A0A9G7F3"/>
<organism evidence="2">
    <name type="scientific">Arundo donax</name>
    <name type="common">Giant reed</name>
    <name type="synonym">Donax arundinaceus</name>
    <dbReference type="NCBI Taxonomy" id="35708"/>
    <lineage>
        <taxon>Eukaryota</taxon>
        <taxon>Viridiplantae</taxon>
        <taxon>Streptophyta</taxon>
        <taxon>Embryophyta</taxon>
        <taxon>Tracheophyta</taxon>
        <taxon>Spermatophyta</taxon>
        <taxon>Magnoliopsida</taxon>
        <taxon>Liliopsida</taxon>
        <taxon>Poales</taxon>
        <taxon>Poaceae</taxon>
        <taxon>PACMAD clade</taxon>
        <taxon>Arundinoideae</taxon>
        <taxon>Arundineae</taxon>
        <taxon>Arundo</taxon>
    </lineage>
</organism>
<keyword evidence="1" id="KW-0472">Membrane</keyword>